<dbReference type="EC" id="2.3.1.286" evidence="1"/>
<dbReference type="Pfam" id="PF02146">
    <property type="entry name" value="SIR2"/>
    <property type="match status" value="1"/>
</dbReference>
<dbReference type="InterPro" id="IPR026591">
    <property type="entry name" value="Sirtuin_cat_small_dom_sf"/>
</dbReference>
<dbReference type="InterPro" id="IPR050134">
    <property type="entry name" value="NAD-dep_sirtuin_deacylases"/>
</dbReference>
<dbReference type="GO" id="GO:0070403">
    <property type="term" value="F:NAD+ binding"/>
    <property type="evidence" value="ECO:0007669"/>
    <property type="project" value="InterPro"/>
</dbReference>
<evidence type="ECO:0000313" key="7">
    <source>
        <dbReference type="Proteomes" id="UP000284531"/>
    </source>
</evidence>
<evidence type="ECO:0000259" key="5">
    <source>
        <dbReference type="PROSITE" id="PS50305"/>
    </source>
</evidence>
<feature type="domain" description="Deacetylase sirtuin-type" evidence="5">
    <location>
        <begin position="1"/>
        <end position="245"/>
    </location>
</feature>
<dbReference type="CDD" id="cd01407">
    <property type="entry name" value="SIR2-fam"/>
    <property type="match status" value="1"/>
</dbReference>
<reference evidence="6 7" key="1">
    <citation type="submission" date="2018-09" db="EMBL/GenBank/DDBJ databases">
        <title>Genomic Encyclopedia of Archaeal and Bacterial Type Strains, Phase II (KMG-II): from individual species to whole genera.</title>
        <authorList>
            <person name="Goeker M."/>
        </authorList>
    </citation>
    <scope>NUCLEOTIDE SEQUENCE [LARGE SCALE GENOMIC DNA]</scope>
    <source>
        <strain evidence="6 7">DSM 21950</strain>
    </source>
</reference>
<accession>A0A419XB60</accession>
<evidence type="ECO:0000256" key="3">
    <source>
        <dbReference type="ARBA" id="ARBA00023027"/>
    </source>
</evidence>
<comment type="caution">
    <text evidence="6">The sequence shown here is derived from an EMBL/GenBank/DDBJ whole genome shotgun (WGS) entry which is preliminary data.</text>
</comment>
<evidence type="ECO:0000256" key="1">
    <source>
        <dbReference type="ARBA" id="ARBA00012928"/>
    </source>
</evidence>
<dbReference type="NCBIfam" id="NF001753">
    <property type="entry name" value="PRK00481.1-3"/>
    <property type="match status" value="1"/>
</dbReference>
<dbReference type="Gene3D" id="3.40.50.1220">
    <property type="entry name" value="TPP-binding domain"/>
    <property type="match status" value="1"/>
</dbReference>
<name>A0A419XB60_9BACT</name>
<dbReference type="PANTHER" id="PTHR11085:SF11">
    <property type="entry name" value="NAD-DEPENDENT PROTEIN DEACETYLASE"/>
    <property type="match status" value="1"/>
</dbReference>
<dbReference type="SUPFAM" id="SSF52467">
    <property type="entry name" value="DHS-like NAD/FAD-binding domain"/>
    <property type="match status" value="1"/>
</dbReference>
<keyword evidence="7" id="KW-1185">Reference proteome</keyword>
<proteinExistence type="predicted"/>
<evidence type="ECO:0000256" key="2">
    <source>
        <dbReference type="ARBA" id="ARBA00022679"/>
    </source>
</evidence>
<dbReference type="EMBL" id="RAPQ01000008">
    <property type="protein sequence ID" value="RKE04935.1"/>
    <property type="molecule type" value="Genomic_DNA"/>
</dbReference>
<dbReference type="Proteomes" id="UP000284531">
    <property type="component" value="Unassembled WGS sequence"/>
</dbReference>
<dbReference type="AlphaFoldDB" id="A0A419XB60"/>
<evidence type="ECO:0000256" key="4">
    <source>
        <dbReference type="PROSITE-ProRule" id="PRU00236"/>
    </source>
</evidence>
<dbReference type="OrthoDB" id="9800582at2"/>
<dbReference type="RefSeq" id="WP_120239663.1">
    <property type="nucleotide sequence ID" value="NZ_RAPQ01000008.1"/>
</dbReference>
<sequence>MKKDLQEVADIISNSKGMIAFTGAGISVESGIPPFRGPDGLWSKYDPKCLDLDYFHLNPVESWKAIKSIFYDFFGEASYNGAHKVLAQLEEKGLLKAVVTQNIDNLHQEAGSKTVYEFHGNSQKLVCLQCGKSYVPSEVNLNKLPPKCEHDKKILKPDFVFFGEGIPEAAYRKSLQAARDADVVLVIGTTGEVMPAAMIPTEAKRNGAVVIEINTEESNYTDGVTDYFLQGKASEILEKIYGMVK</sequence>
<dbReference type="PROSITE" id="PS50305">
    <property type="entry name" value="SIRTUIN"/>
    <property type="match status" value="1"/>
</dbReference>
<dbReference type="GO" id="GO:0017136">
    <property type="term" value="F:histone deacetylase activity, NAD-dependent"/>
    <property type="evidence" value="ECO:0007669"/>
    <property type="project" value="TreeGrafter"/>
</dbReference>
<dbReference type="PANTHER" id="PTHR11085">
    <property type="entry name" value="NAD-DEPENDENT PROTEIN DEACYLASE SIRTUIN-5, MITOCHONDRIAL-RELATED"/>
    <property type="match status" value="1"/>
</dbReference>
<protein>
    <recommendedName>
        <fullName evidence="1">protein acetyllysine N-acetyltransferase</fullName>
        <ecNumber evidence="1">2.3.1.286</ecNumber>
    </recommendedName>
</protein>
<gene>
    <name evidence="6" type="ORF">BXY64_1966</name>
</gene>
<evidence type="ECO:0000313" key="6">
    <source>
        <dbReference type="EMBL" id="RKE04935.1"/>
    </source>
</evidence>
<keyword evidence="3" id="KW-0520">NAD</keyword>
<keyword evidence="2" id="KW-0808">Transferase</keyword>
<comment type="caution">
    <text evidence="4">Lacks conserved residue(s) required for the propagation of feature annotation.</text>
</comment>
<organism evidence="6 7">
    <name type="scientific">Marinifilum flexuosum</name>
    <dbReference type="NCBI Taxonomy" id="1117708"/>
    <lineage>
        <taxon>Bacteria</taxon>
        <taxon>Pseudomonadati</taxon>
        <taxon>Bacteroidota</taxon>
        <taxon>Bacteroidia</taxon>
        <taxon>Marinilabiliales</taxon>
        <taxon>Marinifilaceae</taxon>
    </lineage>
</organism>
<dbReference type="InterPro" id="IPR026590">
    <property type="entry name" value="Ssirtuin_cat_dom"/>
</dbReference>
<dbReference type="InterPro" id="IPR003000">
    <property type="entry name" value="Sirtuin"/>
</dbReference>
<dbReference type="Gene3D" id="3.30.1600.10">
    <property type="entry name" value="SIR2/SIRT2 'Small Domain"/>
    <property type="match status" value="1"/>
</dbReference>
<dbReference type="InterPro" id="IPR029035">
    <property type="entry name" value="DHS-like_NAD/FAD-binding_dom"/>
</dbReference>